<organism evidence="9 10">
    <name type="scientific">Euplotes crassus</name>
    <dbReference type="NCBI Taxonomy" id="5936"/>
    <lineage>
        <taxon>Eukaryota</taxon>
        <taxon>Sar</taxon>
        <taxon>Alveolata</taxon>
        <taxon>Ciliophora</taxon>
        <taxon>Intramacronucleata</taxon>
        <taxon>Spirotrichea</taxon>
        <taxon>Hypotrichia</taxon>
        <taxon>Euplotida</taxon>
        <taxon>Euplotidae</taxon>
        <taxon>Moneuplotes</taxon>
    </lineage>
</organism>
<evidence type="ECO:0000313" key="9">
    <source>
        <dbReference type="EMBL" id="CAI2369367.1"/>
    </source>
</evidence>
<dbReference type="EC" id="3.1.3.48" evidence="2"/>
<feature type="domain" description="Rhodanese" evidence="8">
    <location>
        <begin position="30"/>
        <end position="97"/>
    </location>
</feature>
<evidence type="ECO:0000259" key="7">
    <source>
        <dbReference type="PROSITE" id="PS50056"/>
    </source>
</evidence>
<feature type="compositionally biased region" description="Polar residues" evidence="5">
    <location>
        <begin position="399"/>
        <end position="408"/>
    </location>
</feature>
<dbReference type="InterPro" id="IPR016130">
    <property type="entry name" value="Tyr_Pase_AS"/>
</dbReference>
<feature type="domain" description="Tyrosine specific protein phosphatases" evidence="7">
    <location>
        <begin position="313"/>
        <end position="373"/>
    </location>
</feature>
<comment type="similarity">
    <text evidence="1">Belongs to the protein-tyrosine phosphatase family. Non-receptor class dual specificity subfamily.</text>
</comment>
<dbReference type="PRINTS" id="PR01908">
    <property type="entry name" value="ADSPHPHTASE"/>
</dbReference>
<evidence type="ECO:0000256" key="1">
    <source>
        <dbReference type="ARBA" id="ARBA00008601"/>
    </source>
</evidence>
<sequence length="420" mass="48529">MEDQSSVKLQTANAQELYNYFQVYGNTLYFKQQILILDFRPSDQFELCHLVSSINIPLEKCLDSDFTSFKESRFLTKFCHSEKQKERFKKRKRLLVFMVVCNKNCDQLLEINSSLLAAKNKGRKSLGKKNDLKALKNAIMMQSILVKDRHRDCYLLKSGMNVFQDKYPFLCAFEGRKAHTVADCGRYPSEIFEAFLYLSNCKVAKDADLLQTLGITHILNVSDNVPNYFEENYLGLKYSNIEIDDVEDAPIEDYFEKAYNIINKVLTGEDEKSEDSDKCCYKEEHYSDEFDTQTLKLDLTSKTIDLWENCEIKRTISSIDLSIEDAHKKNPNSRILVHCAMGRSRSPTIVIMYIMKRFELPFEIAFKLVLQRREKIDINPGFIEKLKQFEADGFKFSTESAFDSSDSTEAGEVTPNASLA</sequence>
<accession>A0AAD1UM37</accession>
<dbReference type="Proteomes" id="UP001295684">
    <property type="component" value="Unassembled WGS sequence"/>
</dbReference>
<evidence type="ECO:0000259" key="8">
    <source>
        <dbReference type="PROSITE" id="PS50206"/>
    </source>
</evidence>
<keyword evidence="4" id="KW-0904">Protein phosphatase</keyword>
<dbReference type="InterPro" id="IPR029021">
    <property type="entry name" value="Prot-tyrosine_phosphatase-like"/>
</dbReference>
<dbReference type="PANTHER" id="PTHR10159:SF530">
    <property type="entry name" value="DUAL SPECIFICITY PROTEIN PHOSPHATASE DDB_G0271350-RELATED"/>
    <property type="match status" value="1"/>
</dbReference>
<dbReference type="InterPro" id="IPR000387">
    <property type="entry name" value="Tyr_Pase_dom"/>
</dbReference>
<reference evidence="9" key="1">
    <citation type="submission" date="2023-07" db="EMBL/GenBank/DDBJ databases">
        <authorList>
            <consortium name="AG Swart"/>
            <person name="Singh M."/>
            <person name="Singh A."/>
            <person name="Seah K."/>
            <person name="Emmerich C."/>
        </authorList>
    </citation>
    <scope>NUCLEOTIDE SEQUENCE</scope>
    <source>
        <strain evidence="9">DP1</strain>
    </source>
</reference>
<evidence type="ECO:0000256" key="5">
    <source>
        <dbReference type="SAM" id="MobiDB-lite"/>
    </source>
</evidence>
<dbReference type="InterPro" id="IPR036873">
    <property type="entry name" value="Rhodanese-like_dom_sf"/>
</dbReference>
<dbReference type="SUPFAM" id="SSF52821">
    <property type="entry name" value="Rhodanese/Cell cycle control phosphatase"/>
    <property type="match status" value="1"/>
</dbReference>
<feature type="region of interest" description="Disordered" evidence="5">
    <location>
        <begin position="399"/>
        <end position="420"/>
    </location>
</feature>
<dbReference type="SUPFAM" id="SSF52799">
    <property type="entry name" value="(Phosphotyrosine protein) phosphatases II"/>
    <property type="match status" value="1"/>
</dbReference>
<dbReference type="InterPro" id="IPR000340">
    <property type="entry name" value="Dual-sp_phosphatase_cat-dom"/>
</dbReference>
<evidence type="ECO:0000259" key="6">
    <source>
        <dbReference type="PROSITE" id="PS50054"/>
    </source>
</evidence>
<evidence type="ECO:0000313" key="10">
    <source>
        <dbReference type="Proteomes" id="UP001295684"/>
    </source>
</evidence>
<dbReference type="GO" id="GO:0005737">
    <property type="term" value="C:cytoplasm"/>
    <property type="evidence" value="ECO:0007669"/>
    <property type="project" value="TreeGrafter"/>
</dbReference>
<dbReference type="InterPro" id="IPR020422">
    <property type="entry name" value="TYR_PHOSPHATASE_DUAL_dom"/>
</dbReference>
<dbReference type="EMBL" id="CAMPGE010010519">
    <property type="protein sequence ID" value="CAI2369367.1"/>
    <property type="molecule type" value="Genomic_DNA"/>
</dbReference>
<dbReference type="Gene3D" id="3.40.250.10">
    <property type="entry name" value="Rhodanese-like domain"/>
    <property type="match status" value="1"/>
</dbReference>
<evidence type="ECO:0000256" key="2">
    <source>
        <dbReference type="ARBA" id="ARBA00013064"/>
    </source>
</evidence>
<proteinExistence type="inferred from homology"/>
<evidence type="ECO:0000256" key="3">
    <source>
        <dbReference type="ARBA" id="ARBA00022801"/>
    </source>
</evidence>
<gene>
    <name evidence="9" type="ORF">ECRASSUSDP1_LOCUS10666</name>
</gene>
<dbReference type="GO" id="GO:0043409">
    <property type="term" value="P:negative regulation of MAPK cascade"/>
    <property type="evidence" value="ECO:0007669"/>
    <property type="project" value="TreeGrafter"/>
</dbReference>
<dbReference type="PANTHER" id="PTHR10159">
    <property type="entry name" value="DUAL SPECIFICITY PROTEIN PHOSPHATASE"/>
    <property type="match status" value="1"/>
</dbReference>
<dbReference type="PROSITE" id="PS50056">
    <property type="entry name" value="TYR_PHOSPHATASE_2"/>
    <property type="match status" value="1"/>
</dbReference>
<evidence type="ECO:0000256" key="4">
    <source>
        <dbReference type="ARBA" id="ARBA00022912"/>
    </source>
</evidence>
<dbReference type="CDD" id="cd14498">
    <property type="entry name" value="DSP"/>
    <property type="match status" value="1"/>
</dbReference>
<keyword evidence="10" id="KW-1185">Reference proteome</keyword>
<name>A0AAD1UM37_EUPCR</name>
<feature type="domain" description="Tyrosine-protein phosphatase" evidence="6">
    <location>
        <begin position="187"/>
        <end position="395"/>
    </location>
</feature>
<dbReference type="AlphaFoldDB" id="A0AAD1UM37"/>
<dbReference type="PROSITE" id="PS50206">
    <property type="entry name" value="RHODANESE_3"/>
    <property type="match status" value="1"/>
</dbReference>
<dbReference type="GO" id="GO:0004725">
    <property type="term" value="F:protein tyrosine phosphatase activity"/>
    <property type="evidence" value="ECO:0007669"/>
    <property type="project" value="UniProtKB-EC"/>
</dbReference>
<dbReference type="Pfam" id="PF00782">
    <property type="entry name" value="DSPc"/>
    <property type="match status" value="2"/>
</dbReference>
<dbReference type="Gene3D" id="3.90.190.10">
    <property type="entry name" value="Protein tyrosine phosphatase superfamily"/>
    <property type="match status" value="1"/>
</dbReference>
<comment type="caution">
    <text evidence="9">The sequence shown here is derived from an EMBL/GenBank/DDBJ whole genome shotgun (WGS) entry which is preliminary data.</text>
</comment>
<dbReference type="InterPro" id="IPR001763">
    <property type="entry name" value="Rhodanese-like_dom"/>
</dbReference>
<keyword evidence="3" id="KW-0378">Hydrolase</keyword>
<protein>
    <recommendedName>
        <fullName evidence="2">protein-tyrosine-phosphatase</fullName>
        <ecNumber evidence="2">3.1.3.48</ecNumber>
    </recommendedName>
</protein>
<dbReference type="PROSITE" id="PS50054">
    <property type="entry name" value="TYR_PHOSPHATASE_DUAL"/>
    <property type="match status" value="1"/>
</dbReference>
<dbReference type="PROSITE" id="PS00383">
    <property type="entry name" value="TYR_PHOSPHATASE_1"/>
    <property type="match status" value="1"/>
</dbReference>
<dbReference type="SMART" id="SM00195">
    <property type="entry name" value="DSPc"/>
    <property type="match status" value="1"/>
</dbReference>